<dbReference type="InterPro" id="IPR036097">
    <property type="entry name" value="HisK_dim/P_sf"/>
</dbReference>
<dbReference type="EC" id="2.7.13.3" evidence="2"/>
<dbReference type="InterPro" id="IPR003594">
    <property type="entry name" value="HATPase_dom"/>
</dbReference>
<evidence type="ECO:0000313" key="10">
    <source>
        <dbReference type="Proteomes" id="UP000000390"/>
    </source>
</evidence>
<dbReference type="Pfam" id="PF08448">
    <property type="entry name" value="PAS_4"/>
    <property type="match status" value="1"/>
</dbReference>
<dbReference type="Gene3D" id="3.30.450.20">
    <property type="entry name" value="PAS domain"/>
    <property type="match status" value="1"/>
</dbReference>
<evidence type="ECO:0000259" key="7">
    <source>
        <dbReference type="PROSITE" id="PS50109"/>
    </source>
</evidence>
<dbReference type="AlphaFoldDB" id="D8J2G5"/>
<accession>D8J2G5</accession>
<feature type="domain" description="PAS" evidence="8">
    <location>
        <begin position="116"/>
        <end position="178"/>
    </location>
</feature>
<evidence type="ECO:0000313" key="9">
    <source>
        <dbReference type="EMBL" id="ADJ14922.1"/>
    </source>
</evidence>
<evidence type="ECO:0000256" key="4">
    <source>
        <dbReference type="ARBA" id="ARBA00022777"/>
    </source>
</evidence>
<dbReference type="KEGG" id="hje:HacjB3_07685"/>
<dbReference type="InterPro" id="IPR029016">
    <property type="entry name" value="GAF-like_dom_sf"/>
</dbReference>
<feature type="region of interest" description="Disordered" evidence="6">
    <location>
        <begin position="509"/>
        <end position="531"/>
    </location>
</feature>
<dbReference type="Gene3D" id="3.30.450.40">
    <property type="match status" value="1"/>
</dbReference>
<reference evidence="9 10" key="1">
    <citation type="journal article" date="2010" name="J. Bacteriol.">
        <title>Complete genome sequence of Halalkalicoccus jeotgali B3(T), an extremely halophilic archaeon.</title>
        <authorList>
            <person name="Roh S.W."/>
            <person name="Nam Y.D."/>
            <person name="Nam S.H."/>
            <person name="Choi S.H."/>
            <person name="Park H.S."/>
            <person name="Bae J.W."/>
        </authorList>
    </citation>
    <scope>NUCLEOTIDE SEQUENCE [LARGE SCALE GENOMIC DNA]</scope>
    <source>
        <strain evidence="10">DSM 18796 / CECT 7217 / JCM 14584 / KCTC 4019 / B3</strain>
    </source>
</reference>
<evidence type="ECO:0000256" key="6">
    <source>
        <dbReference type="SAM" id="MobiDB-lite"/>
    </source>
</evidence>
<dbReference type="CDD" id="cd00082">
    <property type="entry name" value="HisKA"/>
    <property type="match status" value="1"/>
</dbReference>
<dbReference type="InterPro" id="IPR035965">
    <property type="entry name" value="PAS-like_dom_sf"/>
</dbReference>
<dbReference type="InterPro" id="IPR005467">
    <property type="entry name" value="His_kinase_dom"/>
</dbReference>
<evidence type="ECO:0000256" key="5">
    <source>
        <dbReference type="ARBA" id="ARBA00023012"/>
    </source>
</evidence>
<feature type="domain" description="Histidine kinase" evidence="7">
    <location>
        <begin position="403"/>
        <end position="612"/>
    </location>
</feature>
<sequence length="614" mass="65614">MVTTVMDPPVRVACVGASEEWAAIGRDLDERVRLRSVPPEEVGAISGIDCVLCLGSLPAEHAAGWPPTIVLTDDEADARTARAAGVRVIPKEVVRRPETLIAQIGTAAERGAATTRDDLASTVIDTVTDVIYAFDEEGFIHWNDRLAEVTGLDDAELASMHPVDLVSGEDTDRIAALIADCDPDDLPVTTEAELPRPDGRSTPYEFTNSRLDADRRTVVCGIGRDVTEYRRTVWTLERLLETTRELMVAEGRSDVADVTVAAADRVLGLTHTGIHFVDAAGKHLEPVAYTDTVEDSLGTVPALVRGECLAWEVFESGEDGIFEGVHEEAGAHNPETHLRSEMIFPLGSHGVLIIAADSLDAFDDAEVYFAKLLAATATVALDRATHESELEAKNARLEEFVGVVSHDLRNPLNVAEGALSLATETGDLDHLEQVNRSHRRIREIIEGLLVLAREGRAVGETRPVILGTVAEEAWANVETEGATLVIGEDRTVHADRNRLTQLFENAFRNSVEHGPTRGQNPADSGDSGAHDSAAVTVTVEATPDGFAIVDDGPGIPESEREAALEPGYSTDEGTGFGLVIIQNIAEGHGWGLSLACGEAGGLRIEITTDANGAG</sequence>
<dbReference type="GO" id="GO:0000155">
    <property type="term" value="F:phosphorelay sensor kinase activity"/>
    <property type="evidence" value="ECO:0007669"/>
    <property type="project" value="InterPro"/>
</dbReference>
<dbReference type="CDD" id="cd00075">
    <property type="entry name" value="HATPase"/>
    <property type="match status" value="1"/>
</dbReference>
<dbReference type="InterPro" id="IPR003661">
    <property type="entry name" value="HisK_dim/P_dom"/>
</dbReference>
<dbReference type="SMART" id="SM00065">
    <property type="entry name" value="GAF"/>
    <property type="match status" value="1"/>
</dbReference>
<dbReference type="Proteomes" id="UP000000390">
    <property type="component" value="Chromosome"/>
</dbReference>
<gene>
    <name evidence="9" type="ordered locus">HacjB3_07685</name>
</gene>
<dbReference type="Gene3D" id="1.10.287.130">
    <property type="match status" value="1"/>
</dbReference>
<proteinExistence type="predicted"/>
<dbReference type="SUPFAM" id="SSF55874">
    <property type="entry name" value="ATPase domain of HSP90 chaperone/DNA topoisomerase II/histidine kinase"/>
    <property type="match status" value="1"/>
</dbReference>
<dbReference type="SMART" id="SM00388">
    <property type="entry name" value="HisKA"/>
    <property type="match status" value="1"/>
</dbReference>
<dbReference type="SUPFAM" id="SSF55781">
    <property type="entry name" value="GAF domain-like"/>
    <property type="match status" value="1"/>
</dbReference>
<keyword evidence="5" id="KW-0902">Two-component regulatory system</keyword>
<dbReference type="PATRIC" id="fig|795797.18.peg.1526"/>
<dbReference type="InterPro" id="IPR013656">
    <property type="entry name" value="PAS_4"/>
</dbReference>
<evidence type="ECO:0000259" key="8">
    <source>
        <dbReference type="PROSITE" id="PS50112"/>
    </source>
</evidence>
<dbReference type="SUPFAM" id="SSF55785">
    <property type="entry name" value="PYP-like sensor domain (PAS domain)"/>
    <property type="match status" value="1"/>
</dbReference>
<dbReference type="Pfam" id="PF02518">
    <property type="entry name" value="HATPase_c"/>
    <property type="match status" value="1"/>
</dbReference>
<dbReference type="Pfam" id="PF13185">
    <property type="entry name" value="GAF_2"/>
    <property type="match status" value="1"/>
</dbReference>
<dbReference type="SMART" id="SM00387">
    <property type="entry name" value="HATPase_c"/>
    <property type="match status" value="1"/>
</dbReference>
<dbReference type="Pfam" id="PF00512">
    <property type="entry name" value="HisKA"/>
    <property type="match status" value="1"/>
</dbReference>
<dbReference type="InterPro" id="IPR000014">
    <property type="entry name" value="PAS"/>
</dbReference>
<dbReference type="EMBL" id="CP002062">
    <property type="protein sequence ID" value="ADJ14922.1"/>
    <property type="molecule type" value="Genomic_DNA"/>
</dbReference>
<keyword evidence="4" id="KW-0418">Kinase</keyword>
<dbReference type="Gene3D" id="3.30.565.10">
    <property type="entry name" value="Histidine kinase-like ATPase, C-terminal domain"/>
    <property type="match status" value="1"/>
</dbReference>
<dbReference type="InterPro" id="IPR050736">
    <property type="entry name" value="Sensor_HK_Regulatory"/>
</dbReference>
<evidence type="ECO:0000256" key="2">
    <source>
        <dbReference type="ARBA" id="ARBA00012438"/>
    </source>
</evidence>
<dbReference type="eggNOG" id="arCOG02329">
    <property type="taxonomic scope" value="Archaea"/>
</dbReference>
<dbReference type="SUPFAM" id="SSF47384">
    <property type="entry name" value="Homodimeric domain of signal transducing histidine kinase"/>
    <property type="match status" value="1"/>
</dbReference>
<keyword evidence="3" id="KW-0808">Transferase</keyword>
<dbReference type="NCBIfam" id="TIGR00229">
    <property type="entry name" value="sensory_box"/>
    <property type="match status" value="1"/>
</dbReference>
<protein>
    <recommendedName>
        <fullName evidence="2">histidine kinase</fullName>
        <ecNumber evidence="2">2.7.13.3</ecNumber>
    </recommendedName>
</protein>
<dbReference type="PANTHER" id="PTHR43711">
    <property type="entry name" value="TWO-COMPONENT HISTIDINE KINASE"/>
    <property type="match status" value="1"/>
</dbReference>
<dbReference type="HOGENOM" id="CLU_000445_114_58_2"/>
<dbReference type="STRING" id="795797.HacjB3_07685"/>
<dbReference type="InterPro" id="IPR003018">
    <property type="entry name" value="GAF"/>
</dbReference>
<dbReference type="PROSITE" id="PS50112">
    <property type="entry name" value="PAS"/>
    <property type="match status" value="1"/>
</dbReference>
<dbReference type="CDD" id="cd00130">
    <property type="entry name" value="PAS"/>
    <property type="match status" value="1"/>
</dbReference>
<dbReference type="InterPro" id="IPR036890">
    <property type="entry name" value="HATPase_C_sf"/>
</dbReference>
<dbReference type="eggNOG" id="arCOG02369">
    <property type="taxonomic scope" value="Archaea"/>
</dbReference>
<evidence type="ECO:0000256" key="3">
    <source>
        <dbReference type="ARBA" id="ARBA00022679"/>
    </source>
</evidence>
<name>D8J2G5_HALJB</name>
<dbReference type="PROSITE" id="PS50109">
    <property type="entry name" value="HIS_KIN"/>
    <property type="match status" value="1"/>
</dbReference>
<dbReference type="PANTHER" id="PTHR43711:SF1">
    <property type="entry name" value="HISTIDINE KINASE 1"/>
    <property type="match status" value="1"/>
</dbReference>
<feature type="region of interest" description="Disordered" evidence="6">
    <location>
        <begin position="547"/>
        <end position="569"/>
    </location>
</feature>
<evidence type="ECO:0000256" key="1">
    <source>
        <dbReference type="ARBA" id="ARBA00000085"/>
    </source>
</evidence>
<organism evidence="9 10">
    <name type="scientific">Halalkalicoccus jeotgali (strain DSM 18796 / CECT 7217 / JCM 14584 / KCTC 4019 / B3)</name>
    <dbReference type="NCBI Taxonomy" id="795797"/>
    <lineage>
        <taxon>Archaea</taxon>
        <taxon>Methanobacteriati</taxon>
        <taxon>Methanobacteriota</taxon>
        <taxon>Stenosarchaea group</taxon>
        <taxon>Halobacteria</taxon>
        <taxon>Halobacteriales</taxon>
        <taxon>Halococcaceae</taxon>
        <taxon>Halalkalicoccus</taxon>
    </lineage>
</organism>
<comment type="catalytic activity">
    <reaction evidence="1">
        <text>ATP + protein L-histidine = ADP + protein N-phospho-L-histidine.</text>
        <dbReference type="EC" id="2.7.13.3"/>
    </reaction>
</comment>